<evidence type="ECO:0000313" key="3">
    <source>
        <dbReference type="Proteomes" id="UP000647172"/>
    </source>
</evidence>
<feature type="compositionally biased region" description="Basic and acidic residues" evidence="1">
    <location>
        <begin position="63"/>
        <end position="73"/>
    </location>
</feature>
<name>A0A919JMI1_9ACTN</name>
<keyword evidence="3" id="KW-1185">Reference proteome</keyword>
<dbReference type="EMBL" id="BOMQ01000063">
    <property type="protein sequence ID" value="GIE51912.1"/>
    <property type="molecule type" value="Genomic_DNA"/>
</dbReference>
<feature type="compositionally biased region" description="Pro residues" evidence="1">
    <location>
        <begin position="37"/>
        <end position="47"/>
    </location>
</feature>
<accession>A0A919JMI1</accession>
<dbReference type="AlphaFoldDB" id="A0A919JMI1"/>
<comment type="caution">
    <text evidence="2">The sequence shown here is derived from an EMBL/GenBank/DDBJ whole genome shotgun (WGS) entry which is preliminary data.</text>
</comment>
<proteinExistence type="predicted"/>
<evidence type="ECO:0000256" key="1">
    <source>
        <dbReference type="SAM" id="MobiDB-lite"/>
    </source>
</evidence>
<sequence>MLPAAVLGYALAATLLVEAGTGLLVADRAQLGGATPTAPPVGLPAGPPGLMSSPIGPSSCPDRLTHELGHDSG</sequence>
<evidence type="ECO:0000313" key="2">
    <source>
        <dbReference type="EMBL" id="GIE51912.1"/>
    </source>
</evidence>
<reference evidence="2" key="1">
    <citation type="submission" date="2021-01" db="EMBL/GenBank/DDBJ databases">
        <title>Whole genome shotgun sequence of Actinoplanes nipponensis NBRC 14063.</title>
        <authorList>
            <person name="Komaki H."/>
            <person name="Tamura T."/>
        </authorList>
    </citation>
    <scope>NUCLEOTIDE SEQUENCE</scope>
    <source>
        <strain evidence="2">NBRC 14063</strain>
    </source>
</reference>
<feature type="region of interest" description="Disordered" evidence="1">
    <location>
        <begin position="33"/>
        <end position="73"/>
    </location>
</feature>
<dbReference type="Proteomes" id="UP000647172">
    <property type="component" value="Unassembled WGS sequence"/>
</dbReference>
<organism evidence="2 3">
    <name type="scientific">Actinoplanes nipponensis</name>
    <dbReference type="NCBI Taxonomy" id="135950"/>
    <lineage>
        <taxon>Bacteria</taxon>
        <taxon>Bacillati</taxon>
        <taxon>Actinomycetota</taxon>
        <taxon>Actinomycetes</taxon>
        <taxon>Micromonosporales</taxon>
        <taxon>Micromonosporaceae</taxon>
        <taxon>Actinoplanes</taxon>
    </lineage>
</organism>
<protein>
    <submittedName>
        <fullName evidence="2">Uncharacterized protein</fullName>
    </submittedName>
</protein>
<gene>
    <name evidence="2" type="ORF">Ani05nite_54460</name>
</gene>